<feature type="compositionally biased region" description="Basic and acidic residues" evidence="7">
    <location>
        <begin position="189"/>
        <end position="213"/>
    </location>
</feature>
<dbReference type="GO" id="GO:0034501">
    <property type="term" value="P:protein localization to kinetochore"/>
    <property type="evidence" value="ECO:0007669"/>
    <property type="project" value="TreeGrafter"/>
</dbReference>
<evidence type="ECO:0000256" key="5">
    <source>
        <dbReference type="ARBA" id="ARBA00022840"/>
    </source>
</evidence>
<evidence type="ECO:0000256" key="7">
    <source>
        <dbReference type="SAM" id="MobiDB-lite"/>
    </source>
</evidence>
<gene>
    <name evidence="9" type="ORF">OHC33_010711</name>
</gene>
<evidence type="ECO:0000313" key="10">
    <source>
        <dbReference type="Proteomes" id="UP001316803"/>
    </source>
</evidence>
<keyword evidence="5 6" id="KW-0067">ATP-binding</keyword>
<feature type="compositionally biased region" description="Basic and acidic residues" evidence="7">
    <location>
        <begin position="101"/>
        <end position="111"/>
    </location>
</feature>
<dbReference type="PROSITE" id="PS00108">
    <property type="entry name" value="PROTEIN_KINASE_ST"/>
    <property type="match status" value="1"/>
</dbReference>
<sequence length="838" mass="93699">MAAIASASPIPIHSYSLETRRHTSRAALRSAASRAQMRPSPRANDFRQSYTRPSDSSDDDEDLAPIKLSAEAQAILGEENSQAQSDKENVEPQSHGARSSYYEDLHSHERWSPPQRDGSPAPRVVRMPAPTRPTPPTVLERDGSFAYKVHDKSRSYGTLERNSRTPAQHLRKVRVSGSRSQTKSPRSAEAADEKPQDPEVEDDRSPHEEERGNSPEQQEDNHGPYTISRPRRTKETAGHSTIRASRIGRGKFLKGPVRRGVIRRQSDDAEANDSYQESAEYSPEVQQGRRAEVELDNKPDDLLIDYESPQPRRRASPPNVDNDGMMQRSQSPVVQQHERPLSPPRPIAFSASIGRQHPTPALASGPGSSRSSSSKRPIFKIPSLPPLESAHEPENEPPPTFRRAKPAPAELQIHEDDEAESRKKPESPKETKESPSRQPLAARGNNTPHRPAPAPPPKMSLIEAATSNAGNSRAKKSVHYVLNGRTYRRLDCIGRGGSSRVFRIMAENYKIFALKRVNLEEADMAAIAGYKGEIELLKKLENVDRVIRLFDYEVNEEKGVLNVMMELGETDFNKMLNEQLKGDNSKLDITFTRHYWKEMLECVQAVHQHDIVHSDLKPANFLLVKGQLKLIDFGIANAIQDNTVNVHRENQIGTPNYMSPESLVCHAPIAGQAAGTKLLKLGKPSDVWSLGCILYQMTYGQPPFAHIQKQFERIMSIPNPKVEIQFPSTGIGGSVVPFGFIKTLKRCLQRDQTLRPTIKELLSDADPFLNPVAISPDMLGRVIGNVVSYCRKREESFRQAGQLGQEGISCLPRDEDMRGWPLAFYEKLKQAQEEGTAW</sequence>
<keyword evidence="10" id="KW-1185">Reference proteome</keyword>
<feature type="compositionally biased region" description="Basic and acidic residues" evidence="7">
    <location>
        <begin position="420"/>
        <end position="435"/>
    </location>
</feature>
<dbReference type="AlphaFoldDB" id="A0AAN8IHP8"/>
<dbReference type="PROSITE" id="PS00107">
    <property type="entry name" value="PROTEIN_KINASE_ATP"/>
    <property type="match status" value="1"/>
</dbReference>
<dbReference type="InterPro" id="IPR008271">
    <property type="entry name" value="Ser/Thr_kinase_AS"/>
</dbReference>
<dbReference type="GO" id="GO:0004712">
    <property type="term" value="F:protein serine/threonine/tyrosine kinase activity"/>
    <property type="evidence" value="ECO:0007669"/>
    <property type="project" value="TreeGrafter"/>
</dbReference>
<dbReference type="InterPro" id="IPR017441">
    <property type="entry name" value="Protein_kinase_ATP_BS"/>
</dbReference>
<dbReference type="PROSITE" id="PS50011">
    <property type="entry name" value="PROTEIN_KINASE_DOM"/>
    <property type="match status" value="1"/>
</dbReference>
<feature type="region of interest" description="Disordered" evidence="7">
    <location>
        <begin position="1"/>
        <end position="460"/>
    </location>
</feature>
<reference evidence="9 10" key="1">
    <citation type="submission" date="2022-12" db="EMBL/GenBank/DDBJ databases">
        <title>Genomic features and morphological characterization of a novel Knufia sp. strain isolated from spacecraft assembly facility.</title>
        <authorList>
            <person name="Teixeira M."/>
            <person name="Chander A.M."/>
            <person name="Stajich J.E."/>
            <person name="Venkateswaran K."/>
        </authorList>
    </citation>
    <scope>NUCLEOTIDE SEQUENCE [LARGE SCALE GENOMIC DNA]</scope>
    <source>
        <strain evidence="9 10">FJI-L2-BK-P2</strain>
    </source>
</reference>
<dbReference type="Proteomes" id="UP001316803">
    <property type="component" value="Unassembled WGS sequence"/>
</dbReference>
<keyword evidence="1" id="KW-0723">Serine/threonine-protein kinase</keyword>
<dbReference type="GO" id="GO:0000776">
    <property type="term" value="C:kinetochore"/>
    <property type="evidence" value="ECO:0007669"/>
    <property type="project" value="TreeGrafter"/>
</dbReference>
<evidence type="ECO:0000256" key="6">
    <source>
        <dbReference type="PROSITE-ProRule" id="PRU10141"/>
    </source>
</evidence>
<evidence type="ECO:0000256" key="1">
    <source>
        <dbReference type="ARBA" id="ARBA00022527"/>
    </source>
</evidence>
<feature type="compositionally biased region" description="Low complexity" evidence="7">
    <location>
        <begin position="120"/>
        <end position="129"/>
    </location>
</feature>
<dbReference type="GO" id="GO:0005524">
    <property type="term" value="F:ATP binding"/>
    <property type="evidence" value="ECO:0007669"/>
    <property type="project" value="UniProtKB-UniRule"/>
</dbReference>
<feature type="compositionally biased region" description="Basic and acidic residues" evidence="7">
    <location>
        <begin position="287"/>
        <end position="301"/>
    </location>
</feature>
<protein>
    <recommendedName>
        <fullName evidence="8">Protein kinase domain-containing protein</fullName>
    </recommendedName>
</protein>
<keyword evidence="4" id="KW-0418">Kinase</keyword>
<dbReference type="GO" id="GO:0098813">
    <property type="term" value="P:nuclear chromosome segregation"/>
    <property type="evidence" value="ECO:0007669"/>
    <property type="project" value="UniProtKB-ARBA"/>
</dbReference>
<dbReference type="CDD" id="cd14131">
    <property type="entry name" value="PKc_Mps1"/>
    <property type="match status" value="1"/>
</dbReference>
<dbReference type="Gene3D" id="1.10.510.10">
    <property type="entry name" value="Transferase(Phosphotransferase) domain 1"/>
    <property type="match status" value="1"/>
</dbReference>
<evidence type="ECO:0000256" key="2">
    <source>
        <dbReference type="ARBA" id="ARBA00022679"/>
    </source>
</evidence>
<dbReference type="GO" id="GO:0007094">
    <property type="term" value="P:mitotic spindle assembly checkpoint signaling"/>
    <property type="evidence" value="ECO:0007669"/>
    <property type="project" value="TreeGrafter"/>
</dbReference>
<feature type="compositionally biased region" description="Low complexity" evidence="7">
    <location>
        <begin position="25"/>
        <end position="35"/>
    </location>
</feature>
<dbReference type="InterPro" id="IPR011009">
    <property type="entry name" value="Kinase-like_dom_sf"/>
</dbReference>
<organism evidence="9 10">
    <name type="scientific">Knufia fluminis</name>
    <dbReference type="NCBI Taxonomy" id="191047"/>
    <lineage>
        <taxon>Eukaryota</taxon>
        <taxon>Fungi</taxon>
        <taxon>Dikarya</taxon>
        <taxon>Ascomycota</taxon>
        <taxon>Pezizomycotina</taxon>
        <taxon>Eurotiomycetes</taxon>
        <taxon>Chaetothyriomycetidae</taxon>
        <taxon>Chaetothyriales</taxon>
        <taxon>Trichomeriaceae</taxon>
        <taxon>Knufia</taxon>
    </lineage>
</organism>
<dbReference type="GO" id="GO:0004674">
    <property type="term" value="F:protein serine/threonine kinase activity"/>
    <property type="evidence" value="ECO:0007669"/>
    <property type="project" value="UniProtKB-KW"/>
</dbReference>
<proteinExistence type="predicted"/>
<feature type="binding site" evidence="6">
    <location>
        <position position="515"/>
    </location>
    <ligand>
        <name>ATP</name>
        <dbReference type="ChEBI" id="CHEBI:30616"/>
    </ligand>
</feature>
<dbReference type="GO" id="GO:0005634">
    <property type="term" value="C:nucleus"/>
    <property type="evidence" value="ECO:0007669"/>
    <property type="project" value="TreeGrafter"/>
</dbReference>
<dbReference type="Gene3D" id="3.30.200.20">
    <property type="entry name" value="Phosphorylase Kinase, domain 1"/>
    <property type="match status" value="1"/>
</dbReference>
<feature type="domain" description="Protein kinase" evidence="8">
    <location>
        <begin position="487"/>
        <end position="769"/>
    </location>
</feature>
<comment type="caution">
    <text evidence="9">The sequence shown here is derived from an EMBL/GenBank/DDBJ whole genome shotgun (WGS) entry which is preliminary data.</text>
</comment>
<feature type="compositionally biased region" description="Low complexity" evidence="7">
    <location>
        <begin position="1"/>
        <end position="12"/>
    </location>
</feature>
<evidence type="ECO:0000256" key="4">
    <source>
        <dbReference type="ARBA" id="ARBA00022777"/>
    </source>
</evidence>
<dbReference type="EMBL" id="JAKLMC020000050">
    <property type="protein sequence ID" value="KAK5948277.1"/>
    <property type="molecule type" value="Genomic_DNA"/>
</dbReference>
<accession>A0AAN8IHP8</accession>
<dbReference type="FunFam" id="1.10.510.10:FF:000377">
    <property type="entry name" value="Checkpoint protein kinase"/>
    <property type="match status" value="1"/>
</dbReference>
<dbReference type="Pfam" id="PF00069">
    <property type="entry name" value="Pkinase"/>
    <property type="match status" value="1"/>
</dbReference>
<feature type="compositionally biased region" description="Low complexity" evidence="7">
    <location>
        <begin position="364"/>
        <end position="382"/>
    </location>
</feature>
<evidence type="ECO:0000259" key="8">
    <source>
        <dbReference type="PROSITE" id="PS50011"/>
    </source>
</evidence>
<dbReference type="FunFam" id="3.30.200.20:FF:000131">
    <property type="entry name" value="Dual specificity protein kinase TTK"/>
    <property type="match status" value="1"/>
</dbReference>
<keyword evidence="3 6" id="KW-0547">Nucleotide-binding</keyword>
<dbReference type="SMART" id="SM00220">
    <property type="entry name" value="S_TKc"/>
    <property type="match status" value="1"/>
</dbReference>
<dbReference type="PANTHER" id="PTHR22974:SF21">
    <property type="entry name" value="DUAL SPECIFICITY PROTEIN KINASE TTK"/>
    <property type="match status" value="1"/>
</dbReference>
<feature type="compositionally biased region" description="Basic and acidic residues" evidence="7">
    <location>
        <begin position="139"/>
        <end position="154"/>
    </location>
</feature>
<name>A0AAN8IHP8_9EURO</name>
<dbReference type="PANTHER" id="PTHR22974">
    <property type="entry name" value="MIXED LINEAGE PROTEIN KINASE"/>
    <property type="match status" value="1"/>
</dbReference>
<feature type="compositionally biased region" description="Basic residues" evidence="7">
    <location>
        <begin position="246"/>
        <end position="262"/>
    </location>
</feature>
<dbReference type="GO" id="GO:0033316">
    <property type="term" value="P:meiotic spindle assembly checkpoint signaling"/>
    <property type="evidence" value="ECO:0007669"/>
    <property type="project" value="TreeGrafter"/>
</dbReference>
<evidence type="ECO:0000313" key="9">
    <source>
        <dbReference type="EMBL" id="KAK5948277.1"/>
    </source>
</evidence>
<dbReference type="InterPro" id="IPR000719">
    <property type="entry name" value="Prot_kinase_dom"/>
</dbReference>
<dbReference type="SUPFAM" id="SSF56112">
    <property type="entry name" value="Protein kinase-like (PK-like)"/>
    <property type="match status" value="1"/>
</dbReference>
<evidence type="ECO:0000256" key="3">
    <source>
        <dbReference type="ARBA" id="ARBA00022741"/>
    </source>
</evidence>
<keyword evidence="2" id="KW-0808">Transferase</keyword>
<dbReference type="InterPro" id="IPR027084">
    <property type="entry name" value="Mps1_cat"/>
</dbReference>